<evidence type="ECO:0000313" key="2">
    <source>
        <dbReference type="Proteomes" id="UP000253594"/>
    </source>
</evidence>
<name>A0A367LT65_PSEAI</name>
<feature type="non-terminal residue" evidence="1">
    <location>
        <position position="1"/>
    </location>
</feature>
<dbReference type="AlphaFoldDB" id="A0A367LT65"/>
<dbReference type="Proteomes" id="UP000253594">
    <property type="component" value="Unassembled WGS sequence"/>
</dbReference>
<reference evidence="1 2" key="1">
    <citation type="submission" date="2018-07" db="EMBL/GenBank/DDBJ databases">
        <title>Mechanisms of high-level aminoglycoside resistance among Gram-negative pathogens in Brazil.</title>
        <authorList>
            <person name="Ballaben A.S."/>
            <person name="Darini A.L.C."/>
            <person name="Doi Y."/>
        </authorList>
    </citation>
    <scope>NUCLEOTIDE SEQUENCE [LARGE SCALE GENOMIC DNA]</scope>
    <source>
        <strain evidence="1 2">B2-305</strain>
    </source>
</reference>
<organism evidence="1 2">
    <name type="scientific">Pseudomonas aeruginosa</name>
    <dbReference type="NCBI Taxonomy" id="287"/>
    <lineage>
        <taxon>Bacteria</taxon>
        <taxon>Pseudomonadati</taxon>
        <taxon>Pseudomonadota</taxon>
        <taxon>Gammaproteobacteria</taxon>
        <taxon>Pseudomonadales</taxon>
        <taxon>Pseudomonadaceae</taxon>
        <taxon>Pseudomonas</taxon>
    </lineage>
</organism>
<feature type="non-terminal residue" evidence="1">
    <location>
        <position position="71"/>
    </location>
</feature>
<proteinExistence type="predicted"/>
<evidence type="ECO:0000313" key="1">
    <source>
        <dbReference type="EMBL" id="RCI62458.1"/>
    </source>
</evidence>
<dbReference type="EMBL" id="QORE01004321">
    <property type="protein sequence ID" value="RCI62458.1"/>
    <property type="molecule type" value="Genomic_DNA"/>
</dbReference>
<accession>A0A367LT65</accession>
<gene>
    <name evidence="1" type="ORF">DT376_45990</name>
</gene>
<comment type="caution">
    <text evidence="1">The sequence shown here is derived from an EMBL/GenBank/DDBJ whole genome shotgun (WGS) entry which is preliminary data.</text>
</comment>
<sequence>NRSGELAGSADIAIDNFALGTVNDTTGAINPFLISNPYIEFAYDGSKMVGIRIGFGEAKGYLSGDIKTLTG</sequence>
<protein>
    <submittedName>
        <fullName evidence="1">Uncharacterized protein</fullName>
    </submittedName>
</protein>